<feature type="transmembrane region" description="Helical" evidence="12">
    <location>
        <begin position="119"/>
        <end position="137"/>
    </location>
</feature>
<proteinExistence type="predicted"/>
<dbReference type="InterPro" id="IPR003148">
    <property type="entry name" value="RCK_N"/>
</dbReference>
<feature type="compositionally biased region" description="Polar residues" evidence="11">
    <location>
        <begin position="33"/>
        <end position="47"/>
    </location>
</feature>
<evidence type="ECO:0000259" key="14">
    <source>
        <dbReference type="Pfam" id="PF22614"/>
    </source>
</evidence>
<keyword evidence="2" id="KW-0813">Transport</keyword>
<evidence type="ECO:0000256" key="5">
    <source>
        <dbReference type="ARBA" id="ARBA00022826"/>
    </source>
</evidence>
<dbReference type="Pfam" id="PF22614">
    <property type="entry name" value="Slo-like_RCK"/>
    <property type="match status" value="2"/>
</dbReference>
<feature type="region of interest" description="Disordered" evidence="11">
    <location>
        <begin position="753"/>
        <end position="773"/>
    </location>
</feature>
<dbReference type="OrthoDB" id="297496at2759"/>
<evidence type="ECO:0000256" key="1">
    <source>
        <dbReference type="ARBA" id="ARBA00004141"/>
    </source>
</evidence>
<feature type="compositionally biased region" description="Polar residues" evidence="11">
    <location>
        <begin position="729"/>
        <end position="738"/>
    </location>
</feature>
<feature type="transmembrane region" description="Helical" evidence="12">
    <location>
        <begin position="175"/>
        <end position="196"/>
    </location>
</feature>
<dbReference type="EMBL" id="MBFR01000209">
    <property type="protein sequence ID" value="PVU91307.1"/>
    <property type="molecule type" value="Genomic_DNA"/>
</dbReference>
<feature type="domain" description="RCK N-terminal" evidence="14">
    <location>
        <begin position="352"/>
        <end position="477"/>
    </location>
</feature>
<keyword evidence="6" id="KW-0630">Potassium</keyword>
<feature type="transmembrane region" description="Helical" evidence="12">
    <location>
        <begin position="143"/>
        <end position="163"/>
    </location>
</feature>
<evidence type="ECO:0000256" key="10">
    <source>
        <dbReference type="ARBA" id="ARBA00023303"/>
    </source>
</evidence>
<dbReference type="GO" id="GO:0016020">
    <property type="term" value="C:membrane"/>
    <property type="evidence" value="ECO:0007669"/>
    <property type="project" value="UniProtKB-SubCell"/>
</dbReference>
<dbReference type="InterPro" id="IPR003929">
    <property type="entry name" value="K_chnl_BK_asu"/>
</dbReference>
<protein>
    <submittedName>
        <fullName evidence="15">Uncharacterized protein</fullName>
    </submittedName>
</protein>
<evidence type="ECO:0000256" key="2">
    <source>
        <dbReference type="ARBA" id="ARBA00022448"/>
    </source>
</evidence>
<dbReference type="PANTHER" id="PTHR10027">
    <property type="entry name" value="CALCIUM-ACTIVATED POTASSIUM CHANNEL ALPHA CHAIN"/>
    <property type="match status" value="1"/>
</dbReference>
<evidence type="ECO:0000256" key="7">
    <source>
        <dbReference type="ARBA" id="ARBA00022989"/>
    </source>
</evidence>
<feature type="compositionally biased region" description="Basic and acidic residues" evidence="11">
    <location>
        <begin position="739"/>
        <end position="748"/>
    </location>
</feature>
<organism evidence="15 16">
    <name type="scientific">Smittium simulii</name>
    <dbReference type="NCBI Taxonomy" id="133385"/>
    <lineage>
        <taxon>Eukaryota</taxon>
        <taxon>Fungi</taxon>
        <taxon>Fungi incertae sedis</taxon>
        <taxon>Zoopagomycota</taxon>
        <taxon>Kickxellomycotina</taxon>
        <taxon>Harpellomycetes</taxon>
        <taxon>Harpellales</taxon>
        <taxon>Legeriomycetaceae</taxon>
        <taxon>Smittium</taxon>
    </lineage>
</organism>
<evidence type="ECO:0000256" key="8">
    <source>
        <dbReference type="ARBA" id="ARBA00023065"/>
    </source>
</evidence>
<comment type="caution">
    <text evidence="15">The sequence shown here is derived from an EMBL/GenBank/DDBJ whole genome shotgun (WGS) entry which is preliminary data.</text>
</comment>
<feature type="domain" description="RCK N-terminal" evidence="14">
    <location>
        <begin position="966"/>
        <end position="1058"/>
    </location>
</feature>
<keyword evidence="16" id="KW-1185">Reference proteome</keyword>
<evidence type="ECO:0000256" key="12">
    <source>
        <dbReference type="SAM" id="Phobius"/>
    </source>
</evidence>
<dbReference type="InterPro" id="IPR047871">
    <property type="entry name" value="K_chnl_Slo-like"/>
</dbReference>
<dbReference type="Gene3D" id="3.40.50.720">
    <property type="entry name" value="NAD(P)-binding Rossmann-like Domain"/>
    <property type="match status" value="1"/>
</dbReference>
<dbReference type="STRING" id="133385.A0A2T9YG55"/>
<evidence type="ECO:0000256" key="11">
    <source>
        <dbReference type="SAM" id="MobiDB-lite"/>
    </source>
</evidence>
<dbReference type="Proteomes" id="UP000245383">
    <property type="component" value="Unassembled WGS sequence"/>
</dbReference>
<dbReference type="PANTHER" id="PTHR10027:SF10">
    <property type="entry name" value="SLOWPOKE 2, ISOFORM D"/>
    <property type="match status" value="1"/>
</dbReference>
<evidence type="ECO:0000256" key="3">
    <source>
        <dbReference type="ARBA" id="ARBA00022538"/>
    </source>
</evidence>
<evidence type="ECO:0000313" key="15">
    <source>
        <dbReference type="EMBL" id="PVU91307.1"/>
    </source>
</evidence>
<dbReference type="GO" id="GO:0005267">
    <property type="term" value="F:potassium channel activity"/>
    <property type="evidence" value="ECO:0007669"/>
    <property type="project" value="UniProtKB-KW"/>
</dbReference>
<reference evidence="15 16" key="1">
    <citation type="journal article" date="2018" name="MBio">
        <title>Comparative Genomics Reveals the Core Gene Toolbox for the Fungus-Insect Symbiosis.</title>
        <authorList>
            <person name="Wang Y."/>
            <person name="Stata M."/>
            <person name="Wang W."/>
            <person name="Stajich J.E."/>
            <person name="White M.M."/>
            <person name="Moncalvo J.M."/>
        </authorList>
    </citation>
    <scope>NUCLEOTIDE SEQUENCE [LARGE SCALE GENOMIC DNA]</scope>
    <source>
        <strain evidence="15 16">SWE-8-4</strain>
    </source>
</reference>
<dbReference type="SUPFAM" id="SSF81324">
    <property type="entry name" value="Voltage-gated potassium channels"/>
    <property type="match status" value="1"/>
</dbReference>
<dbReference type="Gene3D" id="1.10.287.70">
    <property type="match status" value="1"/>
</dbReference>
<accession>A0A2T9YG55</accession>
<keyword evidence="5" id="KW-0631">Potassium channel</keyword>
<dbReference type="Pfam" id="PF03493">
    <property type="entry name" value="BK_channel_a"/>
    <property type="match status" value="1"/>
</dbReference>
<feature type="compositionally biased region" description="Low complexity" evidence="11">
    <location>
        <begin position="754"/>
        <end position="766"/>
    </location>
</feature>
<evidence type="ECO:0000256" key="9">
    <source>
        <dbReference type="ARBA" id="ARBA00023136"/>
    </source>
</evidence>
<gene>
    <name evidence="15" type="ORF">BB561_004476</name>
</gene>
<sequence>MSVKYFGVPRSLEFAENSEFKTRKNKKTTRTTLIQDQNNAEASSSRFFPQPPRIKRTQTSSSIISVTKVSSDPTSKFKLFYDRQANPDLDQQNEPSKRQLISFYLNSSSLGRRWDQIDAFLNFILVCLYIYETSFVTNKNKTVPYKYLALNAFVAFMLFLVYIPRYYISSDLKAYAASVISISSIITVFLPFIVLINIYLDPSVYNTLLSSGNWSFLYPVMFLRLQYSVANVLDSIKSIFNVKPVIQKALQAISTVMTTIFAVTVLAHIVIYAQRTNKNEEVSDFADIFFFTAVSSVTGLQSDVSPDTLFTRFIVLFIMFLGIIWLPPRVAEVLEMISDRNPWASEYKRDKSKEHILVIGDLNFNSLFEFLREFFCEDHGPQIVNTIVVLMSENEPSNEVSMLINDPTYKNSVKFVLGSPTSFKDLACADAGHAKSVFVLSSKCTPDDEQQNDSQKIMITLAIKRFLYTLSKNVPIYIQTLIPESVLHLEYLTKNVICIPEIRLGLMAQGVATPGFSSLFQTLMTSIPDDTINQLVKSASRRSKPLYLKEYIYGLGQEIYPTSFSEVFIGMKFSKAVQYIYTNYNSILFALKVKRDKSFEYDDGISDSNIMMCPFDYVLDATETGFIISTDSYIPISIKNIPLTQVSQRYFDADENSSLLPKDRPKNFAEHIFKSALGESVMDSIVVLNHNESQNIDSKSIVSANSINSNKTPISDNLTSSQEDQLTEIGQNSENIETNSEHSPEDIRRNEVLESGSNSSNHESSSINADKSYNNSFGNLNDIDLIELDNTNDNQIQDTVSNIDSNNNLMGGSKFKSQAFMLSSKQKVDNLISESQSAQNKFNTIENTENSIAQNTSTEINIEQNLSSEINSDGVPYNIEGHLIICSAYSNFPTNMEYLIGSIRTSHQGAYNYSRKFGKSNRVPSTLTDEKSNYWFTKYINLSKKDQEAANPTSSESIENGSLYPNNQPIVFLNNGEIPEADKAMIDGFGSVYFVTGTPLVKSDLARCIITKASGAIILLSPQESIDETKAYISAKTDISVASSDSSSLLAVLNIEALTCNMSDFFFSFELNYRENMQFIGNPSELLVNETYVQSFIRPCFMSGNCSAPIMLDTLICQAYYNDSLIELLKSIIFPNGDIAHQVEYSKLAAAGYPISQLPSTVSNDKVDKHIFMIPVPENFIDCNFSSLFLHFVFKYNAICIGLYRKGSSVSYKYYLQNLEMQKNDDSSDSENSEVLTESDFIEKSTNYFLANPKSSTPLVYSDMLMELSHAGFNKITNKILPKYKYLGIEFKDQWNNKAFFKAKKTKTFKSYMECYSILKKNYMSTNFKVMVIKAIIQAVATYGGKLFGISATRSAMVRLRQELSLTDLNKKTAVFRTRTFGK</sequence>
<feature type="transmembrane region" description="Helical" evidence="12">
    <location>
        <begin position="309"/>
        <end position="326"/>
    </location>
</feature>
<comment type="subcellular location">
    <subcellularLocation>
        <location evidence="1">Membrane</location>
        <topology evidence="1">Multi-pass membrane protein</topology>
    </subcellularLocation>
</comment>
<keyword evidence="4 12" id="KW-0812">Transmembrane</keyword>
<keyword evidence="9 12" id="KW-0472">Membrane</keyword>
<keyword evidence="8" id="KW-0406">Ion transport</keyword>
<evidence type="ECO:0000256" key="4">
    <source>
        <dbReference type="ARBA" id="ARBA00022692"/>
    </source>
</evidence>
<evidence type="ECO:0000313" key="16">
    <source>
        <dbReference type="Proteomes" id="UP000245383"/>
    </source>
</evidence>
<name>A0A2T9YG55_9FUNG</name>
<keyword evidence="3" id="KW-0633">Potassium transport</keyword>
<feature type="transmembrane region" description="Helical" evidence="12">
    <location>
        <begin position="253"/>
        <end position="273"/>
    </location>
</feature>
<keyword evidence="10" id="KW-0407">Ion channel</keyword>
<evidence type="ECO:0000259" key="13">
    <source>
        <dbReference type="Pfam" id="PF03493"/>
    </source>
</evidence>
<keyword evidence="7 12" id="KW-1133">Transmembrane helix</keyword>
<feature type="region of interest" description="Disordered" evidence="11">
    <location>
        <begin position="23"/>
        <end position="53"/>
    </location>
</feature>
<evidence type="ECO:0000256" key="6">
    <source>
        <dbReference type="ARBA" id="ARBA00022958"/>
    </source>
</evidence>
<feature type="domain" description="Calcium-activated potassium channel BK alpha subunit" evidence="13">
    <location>
        <begin position="494"/>
        <end position="591"/>
    </location>
</feature>
<feature type="region of interest" description="Disordered" evidence="11">
    <location>
        <begin position="729"/>
        <end position="748"/>
    </location>
</feature>